<evidence type="ECO:0000313" key="2">
    <source>
        <dbReference type="EMBL" id="ETI29861.1"/>
    </source>
</evidence>
<dbReference type="AlphaFoldDB" id="V9DTB6"/>
<protein>
    <submittedName>
        <fullName evidence="2">Uncharacterized protein</fullName>
    </submittedName>
</protein>
<dbReference type="EMBL" id="ANIZ01004773">
    <property type="protein sequence ID" value="ETI29861.1"/>
    <property type="molecule type" value="Genomic_DNA"/>
</dbReference>
<dbReference type="Proteomes" id="UP000018721">
    <property type="component" value="Unassembled WGS sequence"/>
</dbReference>
<sequence length="84" mass="9087">MASAGKTVSSIELVLGRDNTGDKATENETTDASDLAIENETMSADGPATENEIESFYANWTPVDASHRQKESGCTSRFNRAQRC</sequence>
<evidence type="ECO:0000313" key="3">
    <source>
        <dbReference type="Proteomes" id="UP000018721"/>
    </source>
</evidence>
<proteinExistence type="predicted"/>
<gene>
    <name evidence="2" type="ORF">F443_23021</name>
</gene>
<feature type="compositionally biased region" description="Polar residues" evidence="1">
    <location>
        <begin position="1"/>
        <end position="10"/>
    </location>
</feature>
<dbReference type="HOGENOM" id="CLU_2532424_0_0_1"/>
<keyword evidence="3" id="KW-1185">Reference proteome</keyword>
<reference evidence="2 3" key="1">
    <citation type="submission" date="2013-11" db="EMBL/GenBank/DDBJ databases">
        <title>The Genome Sequence of Phytophthora parasitica P1569.</title>
        <authorList>
            <consortium name="The Broad Institute Genomics Platform"/>
            <person name="Russ C."/>
            <person name="Tyler B."/>
            <person name="Panabieres F."/>
            <person name="Shan W."/>
            <person name="Tripathy S."/>
            <person name="Grunwald N."/>
            <person name="Machado M."/>
            <person name="Johnson C.S."/>
            <person name="Arredondo F."/>
            <person name="Hong C."/>
            <person name="Coffey M."/>
            <person name="Young S.K."/>
            <person name="Zeng Q."/>
            <person name="Gargeya S."/>
            <person name="Fitzgerald M."/>
            <person name="Abouelleil A."/>
            <person name="Alvarado L."/>
            <person name="Chapman S.B."/>
            <person name="Gainer-Dewar J."/>
            <person name="Goldberg J."/>
            <person name="Griggs A."/>
            <person name="Gujja S."/>
            <person name="Hansen M."/>
            <person name="Howarth C."/>
            <person name="Imamovic A."/>
            <person name="Ireland A."/>
            <person name="Larimer J."/>
            <person name="McCowan C."/>
            <person name="Murphy C."/>
            <person name="Pearson M."/>
            <person name="Poon T.W."/>
            <person name="Priest M."/>
            <person name="Roberts A."/>
            <person name="Saif S."/>
            <person name="Shea T."/>
            <person name="Sykes S."/>
            <person name="Wortman J."/>
            <person name="Nusbaum C."/>
            <person name="Birren B."/>
        </authorList>
    </citation>
    <scope>NUCLEOTIDE SEQUENCE [LARGE SCALE GENOMIC DNA]</scope>
    <source>
        <strain evidence="2 3">P1569</strain>
    </source>
</reference>
<feature type="region of interest" description="Disordered" evidence="1">
    <location>
        <begin position="1"/>
        <end position="32"/>
    </location>
</feature>
<evidence type="ECO:0000256" key="1">
    <source>
        <dbReference type="SAM" id="MobiDB-lite"/>
    </source>
</evidence>
<organism evidence="2 3">
    <name type="scientific">Phytophthora nicotianae P1569</name>
    <dbReference type="NCBI Taxonomy" id="1317065"/>
    <lineage>
        <taxon>Eukaryota</taxon>
        <taxon>Sar</taxon>
        <taxon>Stramenopiles</taxon>
        <taxon>Oomycota</taxon>
        <taxon>Peronosporomycetes</taxon>
        <taxon>Peronosporales</taxon>
        <taxon>Peronosporaceae</taxon>
        <taxon>Phytophthora</taxon>
    </lineage>
</organism>
<comment type="caution">
    <text evidence="2">The sequence shown here is derived from an EMBL/GenBank/DDBJ whole genome shotgun (WGS) entry which is preliminary data.</text>
</comment>
<accession>V9DTB6</accession>
<name>V9DTB6_PHYNI</name>